<gene>
    <name evidence="2" type="ORF">ACFQ2K_30435</name>
</gene>
<dbReference type="EMBL" id="JBHTGL010000008">
    <property type="protein sequence ID" value="MFD0626389.1"/>
    <property type="molecule type" value="Genomic_DNA"/>
</dbReference>
<dbReference type="InterPro" id="IPR054277">
    <property type="entry name" value="DUF7008"/>
</dbReference>
<evidence type="ECO:0000259" key="1">
    <source>
        <dbReference type="Pfam" id="PF22654"/>
    </source>
</evidence>
<feature type="domain" description="DUF7008" evidence="1">
    <location>
        <begin position="9"/>
        <end position="188"/>
    </location>
</feature>
<evidence type="ECO:0000313" key="3">
    <source>
        <dbReference type="Proteomes" id="UP001596915"/>
    </source>
</evidence>
<sequence length="231" mass="26194">MTHTCLRHPLRYKESGLVKRSDWEAVWERQWASGQGGDGTADRQEQIDANIFVPPRYTSADFVKPSYWQQRGKHDVPNERFTSYLPPFSPLSSATVLGWAGWDAHETAQVLLDLIESGAHADAGGLESMFPLLTALQDILRRVQRTEADLGPTELSGSYQEYEEAFRRHVVRLGTSQAEITDWRPPLQEGDDHEKNHDEEVPYQAYGGASLPFVKAAPPVLWCFVWVMRRG</sequence>
<evidence type="ECO:0000313" key="2">
    <source>
        <dbReference type="EMBL" id="MFD0626389.1"/>
    </source>
</evidence>
<dbReference type="Proteomes" id="UP001596915">
    <property type="component" value="Unassembled WGS sequence"/>
</dbReference>
<reference evidence="3" key="1">
    <citation type="journal article" date="2019" name="Int. J. Syst. Evol. Microbiol.">
        <title>The Global Catalogue of Microorganisms (GCM) 10K type strain sequencing project: providing services to taxonomists for standard genome sequencing and annotation.</title>
        <authorList>
            <consortium name="The Broad Institute Genomics Platform"/>
            <consortium name="The Broad Institute Genome Sequencing Center for Infectious Disease"/>
            <person name="Wu L."/>
            <person name="Ma J."/>
        </authorList>
    </citation>
    <scope>NUCLEOTIDE SEQUENCE [LARGE SCALE GENOMIC DNA]</scope>
    <source>
        <strain evidence="3">JCM 12607</strain>
    </source>
</reference>
<organism evidence="2 3">
    <name type="scientific">Streptomyces sanglieri</name>
    <dbReference type="NCBI Taxonomy" id="193460"/>
    <lineage>
        <taxon>Bacteria</taxon>
        <taxon>Bacillati</taxon>
        <taxon>Actinomycetota</taxon>
        <taxon>Actinomycetes</taxon>
        <taxon>Kitasatosporales</taxon>
        <taxon>Streptomycetaceae</taxon>
        <taxon>Streptomyces</taxon>
    </lineage>
</organism>
<name>A0ABW2X369_9ACTN</name>
<protein>
    <submittedName>
        <fullName evidence="2">DUF7008 domain-containing protein</fullName>
    </submittedName>
</protein>
<proteinExistence type="predicted"/>
<accession>A0ABW2X369</accession>
<comment type="caution">
    <text evidence="2">The sequence shown here is derived from an EMBL/GenBank/DDBJ whole genome shotgun (WGS) entry which is preliminary data.</text>
</comment>
<keyword evidence="3" id="KW-1185">Reference proteome</keyword>
<dbReference type="Pfam" id="PF22654">
    <property type="entry name" value="DUF7008"/>
    <property type="match status" value="1"/>
</dbReference>